<accession>A0A514D5T7</accession>
<dbReference type="EMBL" id="MN034503">
    <property type="protein sequence ID" value="QDH88964.1"/>
    <property type="molecule type" value="Genomic_RNA"/>
</dbReference>
<gene>
    <name evidence="2" type="ORF">H3Bulk42285_000001</name>
</gene>
<protein>
    <recommendedName>
        <fullName evidence="3">Maturation</fullName>
    </recommendedName>
</protein>
<sequence>MGGMYTESRRNKNILYRKFRSSNGLLTRDDVTDTTDDTVTSYRSGGERDPSVISWQTTTRNGFEASPEYDKGHVFSSTQQQLFRSHDRYYVANADKSVFYDGPLVIANPSDGTIGFPQPSIPSWDPNQFGSVAIDNTIPTSSLAGLSQFLGEIEKTPKVLFASLPDYTYKANFFRNLGGEYLNAQFGWVPFMTDLRNFIEGVRDMNKIMSQTFKDNGKVIRRKYEFPPKLTSTSTNLGITRLNILTTSDVSNYFQSLFSSQADARGILTLDTLTSERIYFKGAYSYNMPMDDSVLSNMTRTEFLCNKILGTRITPSVLWELAPWSWLADWFVQIGPLLANLTAFQFDGLVLRYGYIMRHTTVTHTYTLDGIRFKGKSPGPIRLTLVTTRKERVKATPYGFGVNPNEFSDNQWAILLALGMAKSKGVLK</sequence>
<reference evidence="2" key="1">
    <citation type="submission" date="2019-05" db="EMBL/GenBank/DDBJ databases">
        <title>Metatranscriptomic reconstruction reveals RNA viruses with the potential to shape carbon cycling in soil.</title>
        <authorList>
            <person name="Starr E.P."/>
            <person name="Nuccio E."/>
            <person name="Pett-Ridge J."/>
            <person name="Banfield J.F."/>
            <person name="Firestone M.K."/>
        </authorList>
    </citation>
    <scope>NUCLEOTIDE SEQUENCE</scope>
    <source>
        <strain evidence="2">H3_Bulk_42_scaffold_285</strain>
    </source>
</reference>
<proteinExistence type="predicted"/>
<name>A0A514D5T7_9VIRU</name>
<evidence type="ECO:0000256" key="1">
    <source>
        <dbReference type="SAM" id="MobiDB-lite"/>
    </source>
</evidence>
<evidence type="ECO:0008006" key="3">
    <source>
        <dbReference type="Google" id="ProtNLM"/>
    </source>
</evidence>
<evidence type="ECO:0000313" key="2">
    <source>
        <dbReference type="EMBL" id="QDH88964.1"/>
    </source>
</evidence>
<feature type="region of interest" description="Disordered" evidence="1">
    <location>
        <begin position="32"/>
        <end position="51"/>
    </location>
</feature>
<organism evidence="2">
    <name type="scientific">Leviviridae sp</name>
    <dbReference type="NCBI Taxonomy" id="2027243"/>
    <lineage>
        <taxon>Viruses</taxon>
        <taxon>Riboviria</taxon>
        <taxon>Orthornavirae</taxon>
        <taxon>Lenarviricota</taxon>
        <taxon>Leviviricetes</taxon>
        <taxon>Norzivirales</taxon>
        <taxon>Fiersviridae</taxon>
    </lineage>
</organism>